<comment type="caution">
    <text evidence="3">The sequence shown here is derived from an EMBL/GenBank/DDBJ whole genome shotgun (WGS) entry which is preliminary data.</text>
</comment>
<feature type="domain" description="EGF-like" evidence="2">
    <location>
        <begin position="814"/>
        <end position="858"/>
    </location>
</feature>
<feature type="transmembrane region" description="Helical" evidence="1">
    <location>
        <begin position="897"/>
        <end position="919"/>
    </location>
</feature>
<name>A0AA86RPS8_9EUKA</name>
<reference evidence="4 5" key="2">
    <citation type="submission" date="2024-07" db="EMBL/GenBank/DDBJ databases">
        <authorList>
            <person name="Akdeniz Z."/>
        </authorList>
    </citation>
    <scope>NUCLEOTIDE SEQUENCE [LARGE SCALE GENOMIC DNA]</scope>
</reference>
<feature type="domain" description="EGF-like" evidence="2">
    <location>
        <begin position="328"/>
        <end position="361"/>
    </location>
</feature>
<keyword evidence="1" id="KW-0472">Membrane</keyword>
<evidence type="ECO:0000256" key="1">
    <source>
        <dbReference type="SAM" id="Phobius"/>
    </source>
</evidence>
<keyword evidence="5" id="KW-1185">Reference proteome</keyword>
<organism evidence="3">
    <name type="scientific">Hexamita inflata</name>
    <dbReference type="NCBI Taxonomy" id="28002"/>
    <lineage>
        <taxon>Eukaryota</taxon>
        <taxon>Metamonada</taxon>
        <taxon>Diplomonadida</taxon>
        <taxon>Hexamitidae</taxon>
        <taxon>Hexamitinae</taxon>
        <taxon>Hexamita</taxon>
    </lineage>
</organism>
<feature type="domain" description="EGF-like" evidence="2">
    <location>
        <begin position="482"/>
        <end position="515"/>
    </location>
</feature>
<feature type="domain" description="EGF-like" evidence="2">
    <location>
        <begin position="378"/>
        <end position="413"/>
    </location>
</feature>
<dbReference type="InterPro" id="IPR000742">
    <property type="entry name" value="EGF"/>
</dbReference>
<feature type="domain" description="EGF-like" evidence="2">
    <location>
        <begin position="437"/>
        <end position="479"/>
    </location>
</feature>
<dbReference type="Proteomes" id="UP001642409">
    <property type="component" value="Unassembled WGS sequence"/>
</dbReference>
<evidence type="ECO:0000313" key="5">
    <source>
        <dbReference type="Proteomes" id="UP001642409"/>
    </source>
</evidence>
<gene>
    <name evidence="4" type="ORF">HINF_LOCUS20268</name>
    <name evidence="3" type="ORF">HINF_LOCUS63474</name>
</gene>
<feature type="domain" description="EGF-like" evidence="2">
    <location>
        <begin position="641"/>
        <end position="675"/>
    </location>
</feature>
<accession>A0AA86RPS8</accession>
<protein>
    <submittedName>
        <fullName evidence="3">Cysteine-rich membrane protein 2</fullName>
    </submittedName>
    <submittedName>
        <fullName evidence="4">Cysteine-rich_membrane protein 2</fullName>
    </submittedName>
</protein>
<evidence type="ECO:0000313" key="4">
    <source>
        <dbReference type="EMBL" id="CAL6006666.1"/>
    </source>
</evidence>
<dbReference type="EMBL" id="CAXDID020000054">
    <property type="protein sequence ID" value="CAL6006666.1"/>
    <property type="molecule type" value="Genomic_DNA"/>
</dbReference>
<evidence type="ECO:0000259" key="2">
    <source>
        <dbReference type="SMART" id="SM00181"/>
    </source>
</evidence>
<reference evidence="3" key="1">
    <citation type="submission" date="2023-06" db="EMBL/GenBank/DDBJ databases">
        <authorList>
            <person name="Kurt Z."/>
        </authorList>
    </citation>
    <scope>NUCLEOTIDE SEQUENCE</scope>
</reference>
<keyword evidence="1" id="KW-0812">Transmembrane</keyword>
<dbReference type="EMBL" id="CATOUU010001170">
    <property type="protein sequence ID" value="CAI9975829.1"/>
    <property type="molecule type" value="Genomic_DNA"/>
</dbReference>
<keyword evidence="1" id="KW-1133">Transmembrane helix</keyword>
<dbReference type="AlphaFoldDB" id="A0AA86RPS8"/>
<sequence>MNKQYNIVLQEPIRLQTTCRLLQLQQNILLQKQVNLLQKLQKQFDLLLKREPQCGQINMRFAQPAYLRNIFYLWYISLFKNYHFIINRMINIIVYSIMSKCEAKKCINGNCNYERGVCECQTGYTFVKEECITTPAECIDSQGFVCYGLYSCIEKGKGYQCSEECADPNAKKEDYCKICKDKYVMKNNICVLDNCSYDGKICNDAGTCKDSKCECDDKNSDPIEHCSKCKKDFTFHEGICYKNECKDCLSNKCQFNGFDKFQCACQEDIPCNCMNQQQKLCNNHGICTKFDKLKQYWCECNDNRDPKHQCDTCVTNYALHNDTCISKNCIQNDIICGNAGQCLDNTCKCEDNYADPQKYCLICLIDYEMINGTCLASNCILNNQICANNGICDQKNKTCLCNDKYSNPQNQCQQCFDDYQHVNNTCFSKQCVMNGIICGNVGICDNQNQTCICNDNNADPQLFCLDCLTGFEMFEDVCISKKCLNNKIICGGVGECKQDICVCKDKYASSEKYCLDCIPYYTMLNTVCKATNCITLDNQICGGVGTCNDDKKVCDCNDKFADPDKYCLECKMGFEFINSYCIASKCMLNGLICNNKGQCNNEKEMCQCEDKNADPIFKCSKCKQNFQYFEGKCYENICKPNCSGLMLETCQFNVIDNQFQCLCQSNSTFINKQCTCNNNFVYNANLNRCILNKCGNYDCNKLGTCFVDQAQNLQKCICNDEFSSEITQCTTCIDGYLRNEKDSKCYVSECKDQDNNYAKCNVNYKCVIQDSEKVFKCVCDDDNAIFDNVGCQNCQEGYQKYDDPIHRGTCSKYNCENNCNDHGICVVKRAQPKYNLSRQYYEYVCWCYANYSIESSCKECNINFDPDQACLVCKSGHIFSQATGLCKRQQLSSKETVGVVIGVASVILMIVGIIYLVILRKNRFQILDKEEDLDEDEEQYV</sequence>
<feature type="domain" description="EGF-like" evidence="2">
    <location>
        <begin position="532"/>
        <end position="568"/>
    </location>
</feature>
<feature type="domain" description="EGF-like" evidence="2">
    <location>
        <begin position="270"/>
        <end position="311"/>
    </location>
</feature>
<feature type="domain" description="EGF-like" evidence="2">
    <location>
        <begin position="100"/>
        <end position="132"/>
    </location>
</feature>
<proteinExistence type="predicted"/>
<evidence type="ECO:0000313" key="3">
    <source>
        <dbReference type="EMBL" id="CAI9975829.1"/>
    </source>
</evidence>
<dbReference type="SMART" id="SM00181">
    <property type="entry name" value="EGF"/>
    <property type="match status" value="9"/>
</dbReference>